<dbReference type="Gene3D" id="3.40.50.1820">
    <property type="entry name" value="alpha/beta hydrolase"/>
    <property type="match status" value="1"/>
</dbReference>
<dbReference type="PANTHER" id="PTHR43798:SF31">
    <property type="entry name" value="AB HYDROLASE SUPERFAMILY PROTEIN YCLE"/>
    <property type="match status" value="1"/>
</dbReference>
<dbReference type="Proteomes" id="UP000028488">
    <property type="component" value="Plasmid pPDG3"/>
</dbReference>
<proteinExistence type="predicted"/>
<dbReference type="Pfam" id="PF00561">
    <property type="entry name" value="Abhydrolase_1"/>
    <property type="match status" value="1"/>
</dbReference>
<name>A0A076F6M6_RHOOP</name>
<evidence type="ECO:0000313" key="4">
    <source>
        <dbReference type="Proteomes" id="UP000028488"/>
    </source>
</evidence>
<reference evidence="3 4" key="1">
    <citation type="submission" date="2014-07" db="EMBL/GenBank/DDBJ databases">
        <title>Genome Sequence of Rhodococcus opacus Strain R7, a Biodegrader of Mono- and Polycyclic Aromatic Hydrocarbons.</title>
        <authorList>
            <person name="Di Gennaro P."/>
            <person name="Zampolli J."/>
            <person name="Presti I."/>
            <person name="Cappelletti M."/>
            <person name="D'Ursi P."/>
            <person name="Orro A."/>
            <person name="Mezzelani A."/>
            <person name="Milanesi L."/>
        </authorList>
    </citation>
    <scope>NUCLEOTIDE SEQUENCE [LARGE SCALE GENOMIC DNA]</scope>
    <source>
        <strain evidence="3 4">R7</strain>
        <plasmid evidence="3">pPDG3</plasmid>
    </source>
</reference>
<geneLocation type="plasmid" evidence="3 4">
    <name>pPDG3</name>
</geneLocation>
<evidence type="ECO:0000259" key="2">
    <source>
        <dbReference type="Pfam" id="PF00561"/>
    </source>
</evidence>
<dbReference type="RefSeq" id="WP_128644086.1">
    <property type="nucleotide sequence ID" value="NZ_CP008950.1"/>
</dbReference>
<dbReference type="GO" id="GO:0016787">
    <property type="term" value="F:hydrolase activity"/>
    <property type="evidence" value="ECO:0007669"/>
    <property type="project" value="UniProtKB-KW"/>
</dbReference>
<dbReference type="PANTHER" id="PTHR43798">
    <property type="entry name" value="MONOACYLGLYCEROL LIPASE"/>
    <property type="match status" value="1"/>
</dbReference>
<keyword evidence="3" id="KW-0614">Plasmid</keyword>
<dbReference type="AlphaFoldDB" id="A0A076F6M6"/>
<accession>A0A076F6M6</accession>
<evidence type="ECO:0000256" key="1">
    <source>
        <dbReference type="ARBA" id="ARBA00022801"/>
    </source>
</evidence>
<evidence type="ECO:0000313" key="3">
    <source>
        <dbReference type="EMBL" id="AII11324.1"/>
    </source>
</evidence>
<gene>
    <name evidence="3" type="ORF">EP51_45740</name>
</gene>
<organism evidence="3 4">
    <name type="scientific">Rhodococcus opacus</name>
    <name type="common">Nocardia opaca</name>
    <dbReference type="NCBI Taxonomy" id="37919"/>
    <lineage>
        <taxon>Bacteria</taxon>
        <taxon>Bacillati</taxon>
        <taxon>Actinomycetota</taxon>
        <taxon>Actinomycetes</taxon>
        <taxon>Mycobacteriales</taxon>
        <taxon>Nocardiaceae</taxon>
        <taxon>Rhodococcus</taxon>
    </lineage>
</organism>
<protein>
    <recommendedName>
        <fullName evidence="2">AB hydrolase-1 domain-containing protein</fullName>
    </recommendedName>
</protein>
<dbReference type="InterPro" id="IPR050266">
    <property type="entry name" value="AB_hydrolase_sf"/>
</dbReference>
<feature type="domain" description="AB hydrolase-1" evidence="2">
    <location>
        <begin position="23"/>
        <end position="152"/>
    </location>
</feature>
<dbReference type="InterPro" id="IPR000073">
    <property type="entry name" value="AB_hydrolase_1"/>
</dbReference>
<dbReference type="PRINTS" id="PR00111">
    <property type="entry name" value="ABHYDROLASE"/>
</dbReference>
<dbReference type="EMBL" id="CP008950">
    <property type="protein sequence ID" value="AII11324.1"/>
    <property type="molecule type" value="Genomic_DNA"/>
</dbReference>
<dbReference type="SUPFAM" id="SSF53474">
    <property type="entry name" value="alpha/beta-Hydrolases"/>
    <property type="match status" value="1"/>
</dbReference>
<keyword evidence="1" id="KW-0378">Hydrolase</keyword>
<sequence length="262" mass="27938">MREIDYLGGDGTRLFAAACGKGPVVVLLHGGGPDHHSLLPMATRLADRFTVVVPDVRGYGRSVCRDPALHTWGRYADDVIALLDHLGAAEAVVGGTGLGGTIALRVALAFPSRVRAVVVISAEDIEDDEAKVAETALMDRFAERVRADGIEAAWELFLPHLQPLIGNLVRDAIPRADPGSVAAAAAIGRDRSFRTLDELGAIEVPVLIVPGADERHPAELAERMSATIPHATLARNVSFEALRTADDLADAVVPEIRRFLDL</sequence>
<dbReference type="GO" id="GO:0016020">
    <property type="term" value="C:membrane"/>
    <property type="evidence" value="ECO:0007669"/>
    <property type="project" value="TreeGrafter"/>
</dbReference>
<dbReference type="InterPro" id="IPR029058">
    <property type="entry name" value="AB_hydrolase_fold"/>
</dbReference>